<reference evidence="1 2" key="1">
    <citation type="submission" date="2024-09" db="EMBL/GenBank/DDBJ databases">
        <title>Chromosome-scale assembly of Riccia fluitans.</title>
        <authorList>
            <person name="Paukszto L."/>
            <person name="Sawicki J."/>
            <person name="Karawczyk K."/>
            <person name="Piernik-Szablinska J."/>
            <person name="Szczecinska M."/>
            <person name="Mazdziarz M."/>
        </authorList>
    </citation>
    <scope>NUCLEOTIDE SEQUENCE [LARGE SCALE GENOMIC DNA]</scope>
    <source>
        <strain evidence="1">Rf_01</strain>
        <tissue evidence="1">Aerial parts of the thallus</tissue>
    </source>
</reference>
<protein>
    <submittedName>
        <fullName evidence="1">Uncharacterized protein</fullName>
    </submittedName>
</protein>
<sequence length="92" mass="10939">MQYTRNVQQRLRKEGQIYQVNDSMSVRQWIEQNPESVILYQEQDTTRNQPFILVFAAPWMQSKFVKEAQVPTDNTHVVQSVSTRKSWFVGFD</sequence>
<accession>A0ABD1YG95</accession>
<evidence type="ECO:0000313" key="2">
    <source>
        <dbReference type="Proteomes" id="UP001605036"/>
    </source>
</evidence>
<name>A0ABD1YG95_9MARC</name>
<evidence type="ECO:0000313" key="1">
    <source>
        <dbReference type="EMBL" id="KAL2629808.1"/>
    </source>
</evidence>
<keyword evidence="2" id="KW-1185">Reference proteome</keyword>
<proteinExistence type="predicted"/>
<comment type="caution">
    <text evidence="1">The sequence shown here is derived from an EMBL/GenBank/DDBJ whole genome shotgun (WGS) entry which is preliminary data.</text>
</comment>
<organism evidence="1 2">
    <name type="scientific">Riccia fluitans</name>
    <dbReference type="NCBI Taxonomy" id="41844"/>
    <lineage>
        <taxon>Eukaryota</taxon>
        <taxon>Viridiplantae</taxon>
        <taxon>Streptophyta</taxon>
        <taxon>Embryophyta</taxon>
        <taxon>Marchantiophyta</taxon>
        <taxon>Marchantiopsida</taxon>
        <taxon>Marchantiidae</taxon>
        <taxon>Marchantiales</taxon>
        <taxon>Ricciaceae</taxon>
        <taxon>Riccia</taxon>
    </lineage>
</organism>
<dbReference type="EMBL" id="JBHFFA010000004">
    <property type="protein sequence ID" value="KAL2629808.1"/>
    <property type="molecule type" value="Genomic_DNA"/>
</dbReference>
<dbReference type="Proteomes" id="UP001605036">
    <property type="component" value="Unassembled WGS sequence"/>
</dbReference>
<gene>
    <name evidence="1" type="ORF">R1flu_014494</name>
</gene>
<dbReference type="AlphaFoldDB" id="A0ABD1YG95"/>